<accession>A0A6A7ANW1</accession>
<dbReference type="EMBL" id="MU006379">
    <property type="protein sequence ID" value="KAF2844444.1"/>
    <property type="molecule type" value="Genomic_DNA"/>
</dbReference>
<sequence>MTDSTQAEIDGRPHDSTSILVGTLTTEWPYQRTPNGFHDALEQARCAPQHATAHIFLHASFQAWLAYFLATSGNSRHHRGQSAAQKSIAALEELSIEDRKTVADEVTRIVPHPTVPNESEILPRAKKRRQTTPTTERFSNEAQNELQTAHQTALNAAFESALDNHSEPGHTIFNPIADEVSDNISARVSGQQTVSNPSAKRLAGIFPQYTCGAIRNSGNTASVTMAFPAQLSGPKVECLMSLSILPNKIQYLAMVLFEVHIESDAGIWYVILDNGVRVLPQNEVVLQGGKEKGIETLLGPEPTRALRKSPLRKDEIRQGKLATNCVTLRLPSNCEYDGILNLNLGLDEAFRLKDTLFK</sequence>
<dbReference type="Proteomes" id="UP000799423">
    <property type="component" value="Unassembled WGS sequence"/>
</dbReference>
<organism evidence="2 3">
    <name type="scientific">Plenodomus tracheiphilus IPT5</name>
    <dbReference type="NCBI Taxonomy" id="1408161"/>
    <lineage>
        <taxon>Eukaryota</taxon>
        <taxon>Fungi</taxon>
        <taxon>Dikarya</taxon>
        <taxon>Ascomycota</taxon>
        <taxon>Pezizomycotina</taxon>
        <taxon>Dothideomycetes</taxon>
        <taxon>Pleosporomycetidae</taxon>
        <taxon>Pleosporales</taxon>
        <taxon>Pleosporineae</taxon>
        <taxon>Leptosphaeriaceae</taxon>
        <taxon>Plenodomus</taxon>
    </lineage>
</organism>
<evidence type="ECO:0000256" key="1">
    <source>
        <dbReference type="SAM" id="MobiDB-lite"/>
    </source>
</evidence>
<keyword evidence="3" id="KW-1185">Reference proteome</keyword>
<dbReference type="OrthoDB" id="3789926at2759"/>
<gene>
    <name evidence="2" type="ORF">T440DRAFT_462111</name>
</gene>
<name>A0A6A7ANW1_9PLEO</name>
<evidence type="ECO:0000313" key="2">
    <source>
        <dbReference type="EMBL" id="KAF2844444.1"/>
    </source>
</evidence>
<evidence type="ECO:0000313" key="3">
    <source>
        <dbReference type="Proteomes" id="UP000799423"/>
    </source>
</evidence>
<feature type="region of interest" description="Disordered" evidence="1">
    <location>
        <begin position="114"/>
        <end position="145"/>
    </location>
</feature>
<reference evidence="2" key="1">
    <citation type="submission" date="2020-01" db="EMBL/GenBank/DDBJ databases">
        <authorList>
            <consortium name="DOE Joint Genome Institute"/>
            <person name="Haridas S."/>
            <person name="Albert R."/>
            <person name="Binder M."/>
            <person name="Bloem J."/>
            <person name="Labutti K."/>
            <person name="Salamov A."/>
            <person name="Andreopoulos B."/>
            <person name="Baker S.E."/>
            <person name="Barry K."/>
            <person name="Bills G."/>
            <person name="Bluhm B.H."/>
            <person name="Cannon C."/>
            <person name="Castanera R."/>
            <person name="Culley D.E."/>
            <person name="Daum C."/>
            <person name="Ezra D."/>
            <person name="Gonzalez J.B."/>
            <person name="Henrissat B."/>
            <person name="Kuo A."/>
            <person name="Liang C."/>
            <person name="Lipzen A."/>
            <person name="Lutzoni F."/>
            <person name="Magnuson J."/>
            <person name="Mondo S."/>
            <person name="Nolan M."/>
            <person name="Ohm R."/>
            <person name="Pangilinan J."/>
            <person name="Park H.-J."/>
            <person name="Ramirez L."/>
            <person name="Alfaro M."/>
            <person name="Sun H."/>
            <person name="Tritt A."/>
            <person name="Yoshinaga Y."/>
            <person name="Zwiers L.-H."/>
            <person name="Turgeon B.G."/>
            <person name="Goodwin S.B."/>
            <person name="Spatafora J.W."/>
            <person name="Crous P.W."/>
            <person name="Grigoriev I.V."/>
        </authorList>
    </citation>
    <scope>NUCLEOTIDE SEQUENCE</scope>
    <source>
        <strain evidence="2">IPT5</strain>
    </source>
</reference>
<feature type="compositionally biased region" description="Polar residues" evidence="1">
    <location>
        <begin position="131"/>
        <end position="145"/>
    </location>
</feature>
<protein>
    <submittedName>
        <fullName evidence="2">Uncharacterized protein</fullName>
    </submittedName>
</protein>
<proteinExistence type="predicted"/>
<dbReference type="AlphaFoldDB" id="A0A6A7ANW1"/>